<protein>
    <submittedName>
        <fullName evidence="1">Uncharacterized protein</fullName>
    </submittedName>
</protein>
<proteinExistence type="predicted"/>
<evidence type="ECO:0000313" key="1">
    <source>
        <dbReference type="EMBL" id="CAJ2656837.1"/>
    </source>
</evidence>
<keyword evidence="2" id="KW-1185">Reference proteome</keyword>
<gene>
    <name evidence="1" type="ORF">MILVUS5_LOCUS23504</name>
</gene>
<evidence type="ECO:0000313" key="2">
    <source>
        <dbReference type="Proteomes" id="UP001177021"/>
    </source>
</evidence>
<organism evidence="1 2">
    <name type="scientific">Trifolium pratense</name>
    <name type="common">Red clover</name>
    <dbReference type="NCBI Taxonomy" id="57577"/>
    <lineage>
        <taxon>Eukaryota</taxon>
        <taxon>Viridiplantae</taxon>
        <taxon>Streptophyta</taxon>
        <taxon>Embryophyta</taxon>
        <taxon>Tracheophyta</taxon>
        <taxon>Spermatophyta</taxon>
        <taxon>Magnoliopsida</taxon>
        <taxon>eudicotyledons</taxon>
        <taxon>Gunneridae</taxon>
        <taxon>Pentapetalae</taxon>
        <taxon>rosids</taxon>
        <taxon>fabids</taxon>
        <taxon>Fabales</taxon>
        <taxon>Fabaceae</taxon>
        <taxon>Papilionoideae</taxon>
        <taxon>50 kb inversion clade</taxon>
        <taxon>NPAAA clade</taxon>
        <taxon>Hologalegina</taxon>
        <taxon>IRL clade</taxon>
        <taxon>Trifolieae</taxon>
        <taxon>Trifolium</taxon>
    </lineage>
</organism>
<dbReference type="Proteomes" id="UP001177021">
    <property type="component" value="Unassembled WGS sequence"/>
</dbReference>
<name>A0ACB0KN88_TRIPR</name>
<reference evidence="1" key="1">
    <citation type="submission" date="2023-10" db="EMBL/GenBank/DDBJ databases">
        <authorList>
            <person name="Rodriguez Cubillos JULIANA M."/>
            <person name="De Vega J."/>
        </authorList>
    </citation>
    <scope>NUCLEOTIDE SEQUENCE</scope>
</reference>
<comment type="caution">
    <text evidence="1">The sequence shown here is derived from an EMBL/GenBank/DDBJ whole genome shotgun (WGS) entry which is preliminary data.</text>
</comment>
<dbReference type="EMBL" id="CASHSV030000311">
    <property type="protein sequence ID" value="CAJ2656837.1"/>
    <property type="molecule type" value="Genomic_DNA"/>
</dbReference>
<accession>A0ACB0KN88</accession>
<sequence length="471" mass="52707">MSLSLFFSLTTPFHHTSNATSSSEFTTSIFNVTSAIHQIRQVLPFHHQEEEETQFSSLSSSSSFKLKLYPIESLFTAHPQHKLDYRSLVLTRLKHDSTRVSRIRSKIQPEFLSGDVFTGITHGTNDYIVKIGVGRPPQFFYMIFDIETDVTWLQCQPCLHCYEQPDSIFDPSLSSSYTLISCETKRCNLLKNSSCSVDGYCKYKISYNDDSYTAGIFVNETISFESSGWVNRVSLGCGHLNKGAFVGSAGTFGLGRGPFSFLSRINVSSMSYCLVDRNWVYSSATLEFNSPSSSSYNNDNSFKAKLLKNPKMESLYYVGFTGVSVGSERITIPNSTFTIDPYGNGGMIVSTGTIITRLETQAYNAVRDAFVAKTQHLERAKALYPFDTCYSLTTKNTIELPMMGFEVNDGKMWLLPKESYLYAVDNNGTFCFAFGPSEGPFSILGSFQQYGTRVTFDLTNSIISLHTLYCS</sequence>